<dbReference type="InterPro" id="IPR016135">
    <property type="entry name" value="UBQ-conjugating_enzyme/RWD"/>
</dbReference>
<dbReference type="Proteomes" id="UP001168821">
    <property type="component" value="Unassembled WGS sequence"/>
</dbReference>
<evidence type="ECO:0000259" key="2">
    <source>
        <dbReference type="PROSITE" id="PS50127"/>
    </source>
</evidence>
<comment type="caution">
    <text evidence="3">The sequence shown here is derived from an EMBL/GenBank/DDBJ whole genome shotgun (WGS) entry which is preliminary data.</text>
</comment>
<dbReference type="SUPFAM" id="SSF54495">
    <property type="entry name" value="UBC-like"/>
    <property type="match status" value="1"/>
</dbReference>
<sequence>MSLENKYNLKSPGVKRLMREARELAEPTEEYFAHPLEDNLFEWHFTVRGPPNTEFEGGFYHGRILLPSQYPMQPPNIILLTPNGRFEVNKKICLSISGHHPESWQPSWSIRTALLALIAFMPTPAAGTIGSLDYTPEERQALAKKSKKWECEICGKIADNLSSQSKSTLNLTHEEASLIQQIALKAEDDTTNKEMCNKPKDDRKIKTTIINEENTLRQRGVSQSCENISEPVADVFMETEVSLNPRTIDQIFTVVMWAIVFVIVLLVGRRFFFLN</sequence>
<dbReference type="EMBL" id="JALNTZ010000002">
    <property type="protein sequence ID" value="KAJ3662335.1"/>
    <property type="molecule type" value="Genomic_DNA"/>
</dbReference>
<dbReference type="Gene3D" id="3.10.110.10">
    <property type="entry name" value="Ubiquitin Conjugating Enzyme"/>
    <property type="match status" value="1"/>
</dbReference>
<evidence type="ECO:0000313" key="4">
    <source>
        <dbReference type="Proteomes" id="UP001168821"/>
    </source>
</evidence>
<protein>
    <recommendedName>
        <fullName evidence="2">UBC core domain-containing protein</fullName>
    </recommendedName>
</protein>
<dbReference type="InterPro" id="IPR050113">
    <property type="entry name" value="Ub_conjugating_enzyme"/>
</dbReference>
<accession>A0AA38IUC1</accession>
<keyword evidence="1" id="KW-0812">Transmembrane</keyword>
<keyword evidence="1" id="KW-0472">Membrane</keyword>
<dbReference type="PROSITE" id="PS50127">
    <property type="entry name" value="UBC_2"/>
    <property type="match status" value="1"/>
</dbReference>
<dbReference type="Pfam" id="PF00179">
    <property type="entry name" value="UQ_con"/>
    <property type="match status" value="1"/>
</dbReference>
<proteinExistence type="predicted"/>
<gene>
    <name evidence="3" type="ORF">Zmor_006689</name>
</gene>
<dbReference type="FunFam" id="3.10.110.10:FF:000086">
    <property type="entry name" value="Ubiquitin-conjugating enzyme E2 J1"/>
    <property type="match status" value="1"/>
</dbReference>
<organism evidence="3 4">
    <name type="scientific">Zophobas morio</name>
    <dbReference type="NCBI Taxonomy" id="2755281"/>
    <lineage>
        <taxon>Eukaryota</taxon>
        <taxon>Metazoa</taxon>
        <taxon>Ecdysozoa</taxon>
        <taxon>Arthropoda</taxon>
        <taxon>Hexapoda</taxon>
        <taxon>Insecta</taxon>
        <taxon>Pterygota</taxon>
        <taxon>Neoptera</taxon>
        <taxon>Endopterygota</taxon>
        <taxon>Coleoptera</taxon>
        <taxon>Polyphaga</taxon>
        <taxon>Cucujiformia</taxon>
        <taxon>Tenebrionidae</taxon>
        <taxon>Zophobas</taxon>
    </lineage>
</organism>
<dbReference type="InterPro" id="IPR000608">
    <property type="entry name" value="UBC"/>
</dbReference>
<dbReference type="SMART" id="SM00212">
    <property type="entry name" value="UBCc"/>
    <property type="match status" value="1"/>
</dbReference>
<dbReference type="CDD" id="cd23799">
    <property type="entry name" value="UBCc_UBE2J"/>
    <property type="match status" value="1"/>
</dbReference>
<feature type="domain" description="UBC core" evidence="2">
    <location>
        <begin position="12"/>
        <end position="162"/>
    </location>
</feature>
<dbReference type="PANTHER" id="PTHR24067">
    <property type="entry name" value="UBIQUITIN-CONJUGATING ENZYME E2"/>
    <property type="match status" value="1"/>
</dbReference>
<feature type="transmembrane region" description="Helical" evidence="1">
    <location>
        <begin position="251"/>
        <end position="272"/>
    </location>
</feature>
<keyword evidence="4" id="KW-1185">Reference proteome</keyword>
<evidence type="ECO:0000313" key="3">
    <source>
        <dbReference type="EMBL" id="KAJ3662335.1"/>
    </source>
</evidence>
<evidence type="ECO:0000256" key="1">
    <source>
        <dbReference type="SAM" id="Phobius"/>
    </source>
</evidence>
<dbReference type="AlphaFoldDB" id="A0AA38IUC1"/>
<keyword evidence="1" id="KW-1133">Transmembrane helix</keyword>
<name>A0AA38IUC1_9CUCU</name>
<reference evidence="3" key="1">
    <citation type="journal article" date="2023" name="G3 (Bethesda)">
        <title>Whole genome assemblies of Zophobas morio and Tenebrio molitor.</title>
        <authorList>
            <person name="Kaur S."/>
            <person name="Stinson S.A."/>
            <person name="diCenzo G.C."/>
        </authorList>
    </citation>
    <scope>NUCLEOTIDE SEQUENCE</scope>
    <source>
        <strain evidence="3">QUZm001</strain>
    </source>
</reference>